<dbReference type="PROSITE" id="PS51257">
    <property type="entry name" value="PROKAR_LIPOPROTEIN"/>
    <property type="match status" value="1"/>
</dbReference>
<reference evidence="2 3" key="1">
    <citation type="submission" date="2017-04" db="EMBL/GenBank/DDBJ databases">
        <authorList>
            <person name="Afonso C.L."/>
            <person name="Miller P.J."/>
            <person name="Scott M.A."/>
            <person name="Spackman E."/>
            <person name="Goraichik I."/>
            <person name="Dimitrov K.M."/>
            <person name="Suarez D.L."/>
            <person name="Swayne D.E."/>
        </authorList>
    </citation>
    <scope>NUCLEOTIDE SEQUENCE [LARGE SCALE GENOMIC DNA]</scope>
    <source>
        <strain evidence="3">XA(T)</strain>
    </source>
</reference>
<evidence type="ECO:0000313" key="3">
    <source>
        <dbReference type="Proteomes" id="UP000192775"/>
    </source>
</evidence>
<accession>A0A1X9LHD7</accession>
<organism evidence="2 3">
    <name type="scientific">Cnuibacter physcomitrellae</name>
    <dbReference type="NCBI Taxonomy" id="1619308"/>
    <lineage>
        <taxon>Bacteria</taxon>
        <taxon>Bacillati</taxon>
        <taxon>Actinomycetota</taxon>
        <taxon>Actinomycetes</taxon>
        <taxon>Micrococcales</taxon>
        <taxon>Microbacteriaceae</taxon>
        <taxon>Cnuibacter</taxon>
    </lineage>
</organism>
<dbReference type="AlphaFoldDB" id="A0A1X9LHD7"/>
<protein>
    <submittedName>
        <fullName evidence="2">Uncharacterized protein</fullName>
    </submittedName>
</protein>
<evidence type="ECO:0000313" key="2">
    <source>
        <dbReference type="EMBL" id="ARJ04547.1"/>
    </source>
</evidence>
<proteinExistence type="predicted"/>
<feature type="region of interest" description="Disordered" evidence="1">
    <location>
        <begin position="34"/>
        <end position="77"/>
    </location>
</feature>
<dbReference type="KEGG" id="cphy:B5808_04385"/>
<dbReference type="EMBL" id="CP020715">
    <property type="protein sequence ID" value="ARJ04547.1"/>
    <property type="molecule type" value="Genomic_DNA"/>
</dbReference>
<keyword evidence="3" id="KW-1185">Reference proteome</keyword>
<sequence length="168" mass="16797">MITRARPRRATTAGAGIAGILAVGLLLSSCASGSGDATGSATATPEPSASVTVTPTPTSEPTAEPTTEPTTEPQDPDAAITAACDTLNTGYDQGRDGWLAARTQAAALTAQAAPAGGRYAQADSTMQAFAATTYPGASSSADEVNAYLDSYLTVVSMCADFGVTLKTE</sequence>
<dbReference type="RefSeq" id="WP_085018688.1">
    <property type="nucleotide sequence ID" value="NZ_BMHD01000001.1"/>
</dbReference>
<feature type="compositionally biased region" description="Low complexity" evidence="1">
    <location>
        <begin position="44"/>
        <end position="73"/>
    </location>
</feature>
<evidence type="ECO:0000256" key="1">
    <source>
        <dbReference type="SAM" id="MobiDB-lite"/>
    </source>
</evidence>
<dbReference type="Proteomes" id="UP000192775">
    <property type="component" value="Chromosome"/>
</dbReference>
<dbReference type="STRING" id="1619308.B5808_04385"/>
<gene>
    <name evidence="2" type="ORF">B5808_04385</name>
</gene>
<name>A0A1X9LHD7_9MICO</name>